<evidence type="ECO:0000259" key="8">
    <source>
        <dbReference type="Pfam" id="PF04042"/>
    </source>
</evidence>
<dbReference type="Proteomes" id="UP000076532">
    <property type="component" value="Unassembled WGS sequence"/>
</dbReference>
<evidence type="ECO:0000256" key="1">
    <source>
        <dbReference type="ARBA" id="ARBA00004123"/>
    </source>
</evidence>
<proteinExistence type="inferred from homology"/>
<dbReference type="EMBL" id="KV417484">
    <property type="protein sequence ID" value="KZP32959.1"/>
    <property type="molecule type" value="Genomic_DNA"/>
</dbReference>
<feature type="non-terminal residue" evidence="9">
    <location>
        <position position="534"/>
    </location>
</feature>
<dbReference type="OrthoDB" id="10254730at2759"/>
<dbReference type="GO" id="GO:0042276">
    <property type="term" value="P:error-prone translesion synthesis"/>
    <property type="evidence" value="ECO:0007669"/>
    <property type="project" value="TreeGrafter"/>
</dbReference>
<gene>
    <name evidence="9" type="ORF">FIBSPDRAFT_774210</name>
</gene>
<comment type="subcellular location">
    <subcellularLocation>
        <location evidence="1">Nucleus</location>
    </subcellularLocation>
</comment>
<dbReference type="PANTHER" id="PTHR12708">
    <property type="entry name" value="DNA POLYMERASE EPSILON SUBUNIT B"/>
    <property type="match status" value="1"/>
</dbReference>
<dbReference type="PANTHER" id="PTHR12708:SF0">
    <property type="entry name" value="DNA POLYMERASE EPSILON SUBUNIT 2"/>
    <property type="match status" value="1"/>
</dbReference>
<evidence type="ECO:0000313" key="9">
    <source>
        <dbReference type="EMBL" id="KZP32959.1"/>
    </source>
</evidence>
<reference evidence="9 10" key="1">
    <citation type="journal article" date="2016" name="Mol. Biol. Evol.">
        <title>Comparative Genomics of Early-Diverging Mushroom-Forming Fungi Provides Insights into the Origins of Lignocellulose Decay Capabilities.</title>
        <authorList>
            <person name="Nagy L.G."/>
            <person name="Riley R."/>
            <person name="Tritt A."/>
            <person name="Adam C."/>
            <person name="Daum C."/>
            <person name="Floudas D."/>
            <person name="Sun H."/>
            <person name="Yadav J.S."/>
            <person name="Pangilinan J."/>
            <person name="Larsson K.H."/>
            <person name="Matsuura K."/>
            <person name="Barry K."/>
            <person name="Labutti K."/>
            <person name="Kuo R."/>
            <person name="Ohm R.A."/>
            <person name="Bhattacharya S.S."/>
            <person name="Shirouzu T."/>
            <person name="Yoshinaga Y."/>
            <person name="Martin F.M."/>
            <person name="Grigoriev I.V."/>
            <person name="Hibbett D.S."/>
        </authorList>
    </citation>
    <scope>NUCLEOTIDE SEQUENCE [LARGE SCALE GENOMIC DNA]</scope>
    <source>
        <strain evidence="9 10">CBS 109695</strain>
    </source>
</reference>
<evidence type="ECO:0000256" key="7">
    <source>
        <dbReference type="ARBA" id="ARBA00032930"/>
    </source>
</evidence>
<dbReference type="Gene3D" id="3.60.21.60">
    <property type="match status" value="1"/>
</dbReference>
<evidence type="ECO:0000256" key="3">
    <source>
        <dbReference type="ARBA" id="ARBA00016011"/>
    </source>
</evidence>
<dbReference type="GO" id="GO:0008622">
    <property type="term" value="C:epsilon DNA polymerase complex"/>
    <property type="evidence" value="ECO:0007669"/>
    <property type="project" value="InterPro"/>
</dbReference>
<dbReference type="AlphaFoldDB" id="A0A166VQF5"/>
<protein>
    <recommendedName>
        <fullName evidence="3">DNA polymerase epsilon subunit B</fullName>
    </recommendedName>
    <alternativeName>
        <fullName evidence="7">DNA polymerase II subunit 2</fullName>
    </alternativeName>
</protein>
<comment type="similarity">
    <text evidence="2">Belongs to the DNA polymerase epsilon subunit B family.</text>
</comment>
<name>A0A166VQF5_9AGAM</name>
<keyword evidence="5" id="KW-0238">DNA-binding</keyword>
<dbReference type="PIRSF" id="PIRSF000799">
    <property type="entry name" value="DNA_pol_eps_2"/>
    <property type="match status" value="1"/>
</dbReference>
<dbReference type="InterPro" id="IPR016266">
    <property type="entry name" value="POLE2"/>
</dbReference>
<dbReference type="STRING" id="436010.A0A166VQF5"/>
<evidence type="ECO:0000256" key="6">
    <source>
        <dbReference type="ARBA" id="ARBA00023242"/>
    </source>
</evidence>
<keyword evidence="10" id="KW-1185">Reference proteome</keyword>
<evidence type="ECO:0000313" key="10">
    <source>
        <dbReference type="Proteomes" id="UP000076532"/>
    </source>
</evidence>
<dbReference type="InterPro" id="IPR007185">
    <property type="entry name" value="DNA_pol_a/d/e_bsu"/>
</dbReference>
<keyword evidence="6" id="KW-0539">Nucleus</keyword>
<dbReference type="Pfam" id="PF04042">
    <property type="entry name" value="DNA_pol_E_B"/>
    <property type="match status" value="1"/>
</dbReference>
<evidence type="ECO:0000256" key="5">
    <source>
        <dbReference type="ARBA" id="ARBA00023125"/>
    </source>
</evidence>
<dbReference type="GO" id="GO:0003677">
    <property type="term" value="F:DNA binding"/>
    <property type="evidence" value="ECO:0007669"/>
    <property type="project" value="UniProtKB-KW"/>
</dbReference>
<organism evidence="9 10">
    <name type="scientific">Athelia psychrophila</name>
    <dbReference type="NCBI Taxonomy" id="1759441"/>
    <lineage>
        <taxon>Eukaryota</taxon>
        <taxon>Fungi</taxon>
        <taxon>Dikarya</taxon>
        <taxon>Basidiomycota</taxon>
        <taxon>Agaricomycotina</taxon>
        <taxon>Agaricomycetes</taxon>
        <taxon>Agaricomycetidae</taxon>
        <taxon>Atheliales</taxon>
        <taxon>Atheliaceae</taxon>
        <taxon>Athelia</taxon>
    </lineage>
</organism>
<sequence>MADPRQRIIIKVFRKYSHSLGPDALNGVEHILNDCEIPDDEVEHTVEALATEYNKQDDAAMKVSIDILKRVYESLQDQGERTHEGSKETLDPDSHLHVVDAFEMPLWHWSGERGTFEKRVESPLTVSGSADSRVMAIRNRLNIIKQSVLRNEHFAPSTLPSRDRERLVTLKSTKQLLGRAGERFLLLGMLTHSKEGKLCVEDSDGSVELDLTKLDEPGEGLYTEGCFALVEGEYTEDGTLEVVALGQPPCEDRQTARSIYGHIDFLGRGAVSLLEDAQLSARVQQELPDLHFFFLSDVWLDNPQTFAGLRKMFDNCIENDFIPKLIVLCGNFTSRSISQGNARDVQRYQDNFDSLAELIGSYPSINDTTHFVLVPGPLDITRNSILPRRPLLSSFVSRLKSRVQHMHAASNPCRIKFCAQEIVIFREDTMARMLRNTVRVKQAAEGDDLRRFLVSSILDQSHLTPLTLSIQPTLSDYDHSLRLYPLPTVVVLADKYDKYKMTYSGCHVFNPGSFVGKSFVFSIYAPSTISSEEG</sequence>
<feature type="domain" description="DNA polymerase alpha/delta/epsilon subunit B" evidence="8">
    <location>
        <begin position="292"/>
        <end position="498"/>
    </location>
</feature>
<dbReference type="GO" id="GO:0006261">
    <property type="term" value="P:DNA-templated DNA replication"/>
    <property type="evidence" value="ECO:0007669"/>
    <property type="project" value="InterPro"/>
</dbReference>
<accession>A0A166VQF5</accession>
<keyword evidence="4" id="KW-0235">DNA replication</keyword>
<evidence type="ECO:0000256" key="2">
    <source>
        <dbReference type="ARBA" id="ARBA00009560"/>
    </source>
</evidence>
<evidence type="ECO:0000256" key="4">
    <source>
        <dbReference type="ARBA" id="ARBA00022705"/>
    </source>
</evidence>